<sequence>MLIHGHGYTRSAVESTLAKMTLVQCIIQEDGVAMRRPEPLACVLMSASRLVGGLGSEFLASNLARQQQILFWPGDKKFLARPLRPAQDVKACTAEKLAKARESIGDARIFGWSWPLNESIMNTDTPSDNKGCALDSARGSGVHVGRRPDPIWVYWDAACSGQMPRRD</sequence>
<proteinExistence type="predicted"/>
<dbReference type="EMBL" id="MAVT02006294">
    <property type="protein sequence ID" value="POS68470.1"/>
    <property type="molecule type" value="Genomic_DNA"/>
</dbReference>
<comment type="caution">
    <text evidence="1">The sequence shown here is derived from an EMBL/GenBank/DDBJ whole genome shotgun (WGS) entry which is preliminary data.</text>
</comment>
<protein>
    <submittedName>
        <fullName evidence="1">Uncharacterized protein</fullName>
    </submittedName>
</protein>
<reference evidence="1" key="1">
    <citation type="submission" date="2017-09" db="EMBL/GenBank/DDBJ databases">
        <title>Polyketide synthases of a Diaporthe helianthi virulent isolate.</title>
        <authorList>
            <person name="Baroncelli R."/>
        </authorList>
    </citation>
    <scope>NUCLEOTIDE SEQUENCE [LARGE SCALE GENOMIC DNA]</scope>
    <source>
        <strain evidence="1">7/96</strain>
    </source>
</reference>
<dbReference type="InParanoid" id="A0A2P5HE10"/>
<evidence type="ECO:0000313" key="2">
    <source>
        <dbReference type="Proteomes" id="UP000094444"/>
    </source>
</evidence>
<name>A0A2P5HE10_DIAHE</name>
<accession>A0A2P5HE10</accession>
<dbReference type="AlphaFoldDB" id="A0A2P5HE10"/>
<evidence type="ECO:0000313" key="1">
    <source>
        <dbReference type="EMBL" id="POS68470.1"/>
    </source>
</evidence>
<dbReference type="OrthoDB" id="10648488at2759"/>
<dbReference type="Proteomes" id="UP000094444">
    <property type="component" value="Unassembled WGS sequence"/>
</dbReference>
<gene>
    <name evidence="1" type="ORF">DHEL01_v213136</name>
</gene>
<keyword evidence="2" id="KW-1185">Reference proteome</keyword>
<organism evidence="1 2">
    <name type="scientific">Diaporthe helianthi</name>
    <dbReference type="NCBI Taxonomy" id="158607"/>
    <lineage>
        <taxon>Eukaryota</taxon>
        <taxon>Fungi</taxon>
        <taxon>Dikarya</taxon>
        <taxon>Ascomycota</taxon>
        <taxon>Pezizomycotina</taxon>
        <taxon>Sordariomycetes</taxon>
        <taxon>Sordariomycetidae</taxon>
        <taxon>Diaporthales</taxon>
        <taxon>Diaporthaceae</taxon>
        <taxon>Diaporthe</taxon>
    </lineage>
</organism>